<dbReference type="Proteomes" id="UP000437862">
    <property type="component" value="Chromosome"/>
</dbReference>
<dbReference type="EMBL" id="VLKW01000005">
    <property type="protein sequence ID" value="TWI46549.1"/>
    <property type="molecule type" value="Genomic_DNA"/>
</dbReference>
<dbReference type="RefSeq" id="WP_145876105.1">
    <property type="nucleotide sequence ID" value="NZ_CP046904.1"/>
</dbReference>
<dbReference type="Proteomes" id="UP000315112">
    <property type="component" value="Unassembled WGS sequence"/>
</dbReference>
<dbReference type="PRINTS" id="PR01438">
    <property type="entry name" value="UNVRSLSTRESS"/>
</dbReference>
<reference evidence="4 5" key="1">
    <citation type="journal article" date="2015" name="Stand. Genomic Sci.">
        <title>Genomic Encyclopedia of Bacterial and Archaeal Type Strains, Phase III: the genomes of soil and plant-associated and newly described type strains.</title>
        <authorList>
            <person name="Whitman W.B."/>
            <person name="Woyke T."/>
            <person name="Klenk H.P."/>
            <person name="Zhou Y."/>
            <person name="Lilburn T.G."/>
            <person name="Beck B.J."/>
            <person name="De Vos P."/>
            <person name="Vandamme P."/>
            <person name="Eisen J.A."/>
            <person name="Garrity G."/>
            <person name="Hugenholtz P."/>
            <person name="Kyrpides N.C."/>
        </authorList>
    </citation>
    <scope>NUCLEOTIDE SEQUENCE [LARGE SCALE GENOMIC DNA]</scope>
    <source>
        <strain evidence="4 5">CGMCC 1.10685</strain>
    </source>
</reference>
<dbReference type="Pfam" id="PF00582">
    <property type="entry name" value="Usp"/>
    <property type="match status" value="1"/>
</dbReference>
<dbReference type="InterPro" id="IPR014729">
    <property type="entry name" value="Rossmann-like_a/b/a_fold"/>
</dbReference>
<organism evidence="4 5">
    <name type="scientific">Pseudoduganella flava</name>
    <dbReference type="NCBI Taxonomy" id="871742"/>
    <lineage>
        <taxon>Bacteria</taxon>
        <taxon>Pseudomonadati</taxon>
        <taxon>Pseudomonadota</taxon>
        <taxon>Betaproteobacteria</taxon>
        <taxon>Burkholderiales</taxon>
        <taxon>Oxalobacteraceae</taxon>
        <taxon>Telluria group</taxon>
        <taxon>Pseudoduganella</taxon>
    </lineage>
</organism>
<evidence type="ECO:0000259" key="2">
    <source>
        <dbReference type="Pfam" id="PF00582"/>
    </source>
</evidence>
<evidence type="ECO:0000313" key="6">
    <source>
        <dbReference type="Proteomes" id="UP000437862"/>
    </source>
</evidence>
<dbReference type="OrthoDB" id="8547832at2"/>
<dbReference type="AlphaFoldDB" id="A0A562PQ69"/>
<proteinExistence type="inferred from homology"/>
<evidence type="ECO:0000313" key="4">
    <source>
        <dbReference type="EMBL" id="TWI46549.1"/>
    </source>
</evidence>
<name>A0A562PQ69_9BURK</name>
<comment type="similarity">
    <text evidence="1">Belongs to the universal stress protein A family.</text>
</comment>
<dbReference type="PANTHER" id="PTHR46268:SF6">
    <property type="entry name" value="UNIVERSAL STRESS PROTEIN UP12"/>
    <property type="match status" value="1"/>
</dbReference>
<accession>A0A562PQ69</accession>
<dbReference type="EMBL" id="CP046904">
    <property type="protein sequence ID" value="QGZ37744.1"/>
    <property type="molecule type" value="Genomic_DNA"/>
</dbReference>
<dbReference type="Gene3D" id="3.40.50.620">
    <property type="entry name" value="HUPs"/>
    <property type="match status" value="1"/>
</dbReference>
<dbReference type="CDD" id="cd00293">
    <property type="entry name" value="USP-like"/>
    <property type="match status" value="1"/>
</dbReference>
<dbReference type="SUPFAM" id="SSF52402">
    <property type="entry name" value="Adenine nucleotide alpha hydrolases-like"/>
    <property type="match status" value="1"/>
</dbReference>
<keyword evidence="6" id="KW-1185">Reference proteome</keyword>
<gene>
    <name evidence="3" type="ORF">GO485_00835</name>
    <name evidence="4" type="ORF">IP92_02908</name>
</gene>
<reference evidence="3 6" key="3">
    <citation type="submission" date="2019-12" db="EMBL/GenBank/DDBJ databases">
        <title>Draft Genome Sequences of Six Type Strains of the Genus Massilia.</title>
        <authorList>
            <person name="Miess H."/>
            <person name="Frediansyah A."/>
            <person name="Goeker M."/>
            <person name="Gross H."/>
        </authorList>
    </citation>
    <scope>NUCLEOTIDE SEQUENCE [LARGE SCALE GENOMIC DNA]</scope>
    <source>
        <strain evidence="3 6">DSM 26639</strain>
    </source>
</reference>
<feature type="domain" description="UspA" evidence="2">
    <location>
        <begin position="1"/>
        <end position="146"/>
    </location>
</feature>
<evidence type="ECO:0000256" key="1">
    <source>
        <dbReference type="ARBA" id="ARBA00008791"/>
    </source>
</evidence>
<evidence type="ECO:0000313" key="3">
    <source>
        <dbReference type="EMBL" id="QGZ37744.1"/>
    </source>
</evidence>
<protein>
    <submittedName>
        <fullName evidence="4">Nucleotide-binding universal stress UspA family protein</fullName>
    </submittedName>
    <submittedName>
        <fullName evidence="3">Universal stress protein</fullName>
    </submittedName>
</protein>
<dbReference type="InterPro" id="IPR006016">
    <property type="entry name" value="UspA"/>
</dbReference>
<dbReference type="InterPro" id="IPR006015">
    <property type="entry name" value="Universal_stress_UspA"/>
</dbReference>
<reference evidence="4" key="2">
    <citation type="submission" date="2019-07" db="EMBL/GenBank/DDBJ databases">
        <authorList>
            <person name="Whitman W."/>
            <person name="Huntemann M."/>
            <person name="Clum A."/>
            <person name="Pillay M."/>
            <person name="Palaniappan K."/>
            <person name="Varghese N."/>
            <person name="Mikhailova N."/>
            <person name="Stamatis D."/>
            <person name="Reddy T."/>
            <person name="Daum C."/>
            <person name="Shapiro N."/>
            <person name="Ivanova N."/>
            <person name="Kyrpides N."/>
            <person name="Woyke T."/>
        </authorList>
    </citation>
    <scope>NUCLEOTIDE SEQUENCE</scope>
    <source>
        <strain evidence="4">CGMCC 1.10685</strain>
    </source>
</reference>
<evidence type="ECO:0000313" key="5">
    <source>
        <dbReference type="Proteomes" id="UP000315112"/>
    </source>
</evidence>
<dbReference type="PANTHER" id="PTHR46268">
    <property type="entry name" value="STRESS RESPONSE PROTEIN NHAX"/>
    <property type="match status" value="1"/>
</dbReference>
<sequence>MYTRILVPLDGSATARHALDHAAALARLTGAPLVLLHVVEELDHCSGFEPATVYVRDVEPAFLAAGQALLDQAADGLRLGGLAVETVLIECKGQSVAARIVEQAAATRCDIVVMGTHGRRGLGRVLIGSDAEQVARLAPVPVLLVRQSHAAGTTPAQQAG</sequence>